<feature type="transmembrane region" description="Helical" evidence="6">
    <location>
        <begin position="269"/>
        <end position="292"/>
    </location>
</feature>
<dbReference type="Pfam" id="PF00482">
    <property type="entry name" value="T2SSF"/>
    <property type="match status" value="1"/>
</dbReference>
<keyword evidence="3 6" id="KW-0812">Transmembrane</keyword>
<dbReference type="PANTHER" id="PTHR35007">
    <property type="entry name" value="INTEGRAL MEMBRANE PROTEIN-RELATED"/>
    <property type="match status" value="1"/>
</dbReference>
<evidence type="ECO:0000256" key="6">
    <source>
        <dbReference type="SAM" id="Phobius"/>
    </source>
</evidence>
<dbReference type="AlphaFoldDB" id="A0A4P8XN48"/>
<evidence type="ECO:0000256" key="3">
    <source>
        <dbReference type="ARBA" id="ARBA00022692"/>
    </source>
</evidence>
<keyword evidence="2" id="KW-1003">Cell membrane</keyword>
<evidence type="ECO:0000256" key="4">
    <source>
        <dbReference type="ARBA" id="ARBA00022989"/>
    </source>
</evidence>
<feature type="domain" description="Type II secretion system protein GspF" evidence="7">
    <location>
        <begin position="157"/>
        <end position="286"/>
    </location>
</feature>
<protein>
    <submittedName>
        <fullName evidence="8">Type II secretion system F domain-containing protein</fullName>
    </submittedName>
</protein>
<evidence type="ECO:0000259" key="7">
    <source>
        <dbReference type="Pfam" id="PF00482"/>
    </source>
</evidence>
<feature type="transmembrane region" description="Helical" evidence="6">
    <location>
        <begin position="118"/>
        <end position="135"/>
    </location>
</feature>
<keyword evidence="4 6" id="KW-1133">Transmembrane helix</keyword>
<feature type="transmembrane region" description="Helical" evidence="6">
    <location>
        <begin position="90"/>
        <end position="112"/>
    </location>
</feature>
<evidence type="ECO:0000256" key="5">
    <source>
        <dbReference type="ARBA" id="ARBA00023136"/>
    </source>
</evidence>
<keyword evidence="9" id="KW-1185">Reference proteome</keyword>
<sequence>MIKEMLTFGAAVLLILLAGAWLGLYYRHHARYRLWSRIPVSGLKLQKWLAPGLHLLERTSLLQRAPTLYYRTERSVQKLHGLRLSREKTLLVLAEAMSYGWAALIAGSSIALLTGEGIGMIAGVLLGGLLPISMLRDLERRVIMREQDIVMELPELLNKLVLLVGAGETVQKALLHCCHRADNDTHPLYMELRMMVSEWEGGHSFQEAFEQFSRRCAVQEISVFTTTVLLHFKRGGSDFVLALRDLSRVLWEKRKAIARTRGEQASSKLVFPMVVIFMVVLVLIGAPALMMINI</sequence>
<evidence type="ECO:0000256" key="1">
    <source>
        <dbReference type="ARBA" id="ARBA00004651"/>
    </source>
</evidence>
<comment type="subcellular location">
    <subcellularLocation>
        <location evidence="1">Cell membrane</location>
        <topology evidence="1">Multi-pass membrane protein</topology>
    </subcellularLocation>
</comment>
<reference evidence="8 9" key="1">
    <citation type="submission" date="2019-05" db="EMBL/GenBank/DDBJ databases">
        <authorList>
            <person name="Chen C."/>
        </authorList>
    </citation>
    <scope>NUCLEOTIDE SEQUENCE [LARGE SCALE GENOMIC DNA]</scope>
    <source>
        <strain evidence="8 9">HB172198</strain>
    </source>
</reference>
<dbReference type="PANTHER" id="PTHR35007:SF2">
    <property type="entry name" value="PILUS ASSEMBLE PROTEIN"/>
    <property type="match status" value="1"/>
</dbReference>
<dbReference type="InterPro" id="IPR018076">
    <property type="entry name" value="T2SS_GspF_dom"/>
</dbReference>
<accession>A0A4P8XN48</accession>
<dbReference type="KEGG" id="palo:E6C60_3277"/>
<keyword evidence="5 6" id="KW-0472">Membrane</keyword>
<evidence type="ECO:0000256" key="2">
    <source>
        <dbReference type="ARBA" id="ARBA00022475"/>
    </source>
</evidence>
<dbReference type="EMBL" id="CP040396">
    <property type="protein sequence ID" value="QCT03988.1"/>
    <property type="molecule type" value="Genomic_DNA"/>
</dbReference>
<evidence type="ECO:0000313" key="8">
    <source>
        <dbReference type="EMBL" id="QCT03988.1"/>
    </source>
</evidence>
<proteinExistence type="predicted"/>
<gene>
    <name evidence="8" type="ORF">E6C60_3277</name>
</gene>
<evidence type="ECO:0000313" key="9">
    <source>
        <dbReference type="Proteomes" id="UP000300879"/>
    </source>
</evidence>
<name>A0A4P8XN48_9BACL</name>
<dbReference type="GO" id="GO:0005886">
    <property type="term" value="C:plasma membrane"/>
    <property type="evidence" value="ECO:0007669"/>
    <property type="project" value="UniProtKB-SubCell"/>
</dbReference>
<dbReference type="Proteomes" id="UP000300879">
    <property type="component" value="Chromosome"/>
</dbReference>
<feature type="transmembrane region" description="Helical" evidence="6">
    <location>
        <begin position="6"/>
        <end position="26"/>
    </location>
</feature>
<organism evidence="8 9">
    <name type="scientific">Paenibacillus algicola</name>
    <dbReference type="NCBI Taxonomy" id="2565926"/>
    <lineage>
        <taxon>Bacteria</taxon>
        <taxon>Bacillati</taxon>
        <taxon>Bacillota</taxon>
        <taxon>Bacilli</taxon>
        <taxon>Bacillales</taxon>
        <taxon>Paenibacillaceae</taxon>
        <taxon>Paenibacillus</taxon>
    </lineage>
</organism>